<dbReference type="Gene3D" id="2.120.10.30">
    <property type="entry name" value="TolB, C-terminal domain"/>
    <property type="match status" value="1"/>
</dbReference>
<reference evidence="1" key="1">
    <citation type="journal article" date="2025" name="Foods">
        <title>Unveiling the Microbial Signatures of Arabica Coffee Cherries: Insights into Ripeness Specific Diversity, Functional Traits, and Implications for Quality and Safety.</title>
        <authorList>
            <consortium name="RefSeq"/>
            <person name="Tenea G.N."/>
            <person name="Cifuentes V."/>
            <person name="Reyes P."/>
            <person name="Cevallos-Vallejos M."/>
        </authorList>
    </citation>
    <scope>NUCLEOTIDE SEQUENCE [LARGE SCALE GENOMIC DNA]</scope>
</reference>
<dbReference type="RefSeq" id="XP_027121925.2">
    <property type="nucleotide sequence ID" value="XM_027266124.2"/>
</dbReference>
<keyword evidence="1" id="KW-1185">Reference proteome</keyword>
<gene>
    <name evidence="2" type="primary">LOC113738846</name>
</gene>
<dbReference type="AlphaFoldDB" id="A0A6P6X2W7"/>
<organism evidence="1 2">
    <name type="scientific">Coffea arabica</name>
    <name type="common">Arabian coffee</name>
    <dbReference type="NCBI Taxonomy" id="13443"/>
    <lineage>
        <taxon>Eukaryota</taxon>
        <taxon>Viridiplantae</taxon>
        <taxon>Streptophyta</taxon>
        <taxon>Embryophyta</taxon>
        <taxon>Tracheophyta</taxon>
        <taxon>Spermatophyta</taxon>
        <taxon>Magnoliopsida</taxon>
        <taxon>eudicotyledons</taxon>
        <taxon>Gunneridae</taxon>
        <taxon>Pentapetalae</taxon>
        <taxon>asterids</taxon>
        <taxon>lamiids</taxon>
        <taxon>Gentianales</taxon>
        <taxon>Rubiaceae</taxon>
        <taxon>Ixoroideae</taxon>
        <taxon>Gardenieae complex</taxon>
        <taxon>Bertiereae - Coffeeae clade</taxon>
        <taxon>Coffeeae</taxon>
        <taxon>Coffea</taxon>
    </lineage>
</organism>
<dbReference type="GO" id="GO:0016787">
    <property type="term" value="F:hydrolase activity"/>
    <property type="evidence" value="ECO:0007669"/>
    <property type="project" value="TreeGrafter"/>
</dbReference>
<dbReference type="PANTHER" id="PTHR10426">
    <property type="entry name" value="STRICTOSIDINE SYNTHASE-RELATED"/>
    <property type="match status" value="1"/>
</dbReference>
<dbReference type="PANTHER" id="PTHR10426:SF136">
    <property type="entry name" value="PROTEIN STRICTOSIDINE SYNTHASE-LIKE 9-LIKE"/>
    <property type="match status" value="1"/>
</dbReference>
<evidence type="ECO:0000313" key="2">
    <source>
        <dbReference type="RefSeq" id="XP_027121925.2"/>
    </source>
</evidence>
<name>A0A6P6X2W7_COFAR</name>
<dbReference type="GeneID" id="113738846"/>
<evidence type="ECO:0000313" key="1">
    <source>
        <dbReference type="Proteomes" id="UP001652660"/>
    </source>
</evidence>
<accession>A0A6P6X2W7</accession>
<reference evidence="2" key="2">
    <citation type="submission" date="2025-08" db="UniProtKB">
        <authorList>
            <consortium name="RefSeq"/>
        </authorList>
    </citation>
    <scope>IDENTIFICATION</scope>
    <source>
        <tissue evidence="2">Leaves</tissue>
    </source>
</reference>
<dbReference type="OrthoDB" id="5307922at2759"/>
<proteinExistence type="predicted"/>
<protein>
    <submittedName>
        <fullName evidence="2">Protein STRICTOSIDINE SYNTHASE-LIKE 12-like</fullName>
    </submittedName>
</protein>
<sequence length="153" mass="16226">MNGPVFKNCLPGSKAGGLEISAMNDRPRVPTDQFLASLFCAGYLQKLYSPVPGPGCFAFDLLGVGPYTGVARWKNSQKQMGKDSFSLPRKFCDGTNSTADSKICGRPLGLGFYYKTGELYTTDAGLGLAVIGSGGVRGKQLVSCAEGVPFWLP</sequence>
<dbReference type="InterPro" id="IPR011042">
    <property type="entry name" value="6-blade_b-propeller_TolB-like"/>
</dbReference>
<dbReference type="GO" id="GO:0012505">
    <property type="term" value="C:endomembrane system"/>
    <property type="evidence" value="ECO:0007669"/>
    <property type="project" value="TreeGrafter"/>
</dbReference>
<dbReference type="Proteomes" id="UP001652660">
    <property type="component" value="Chromosome 4c"/>
</dbReference>